<feature type="domain" description="ANTAR" evidence="4">
    <location>
        <begin position="172"/>
        <end position="227"/>
    </location>
</feature>
<dbReference type="SMART" id="SM01012">
    <property type="entry name" value="ANTAR"/>
    <property type="match status" value="1"/>
</dbReference>
<dbReference type="Proteomes" id="UP000192674">
    <property type="component" value="Unassembled WGS sequence"/>
</dbReference>
<dbReference type="Pfam" id="PF13185">
    <property type="entry name" value="GAF_2"/>
    <property type="match status" value="1"/>
</dbReference>
<evidence type="ECO:0000313" key="5">
    <source>
        <dbReference type="EMBL" id="SMD26945.1"/>
    </source>
</evidence>
<evidence type="ECO:0000256" key="2">
    <source>
        <dbReference type="ARBA" id="ARBA00023163"/>
    </source>
</evidence>
<dbReference type="Gene3D" id="3.30.450.40">
    <property type="match status" value="1"/>
</dbReference>
<dbReference type="InterPro" id="IPR036388">
    <property type="entry name" value="WH-like_DNA-bd_sf"/>
</dbReference>
<dbReference type="EMBL" id="FWXV01000018">
    <property type="protein sequence ID" value="SMD26945.1"/>
    <property type="molecule type" value="Genomic_DNA"/>
</dbReference>
<reference evidence="5 6" key="1">
    <citation type="submission" date="2017-04" db="EMBL/GenBank/DDBJ databases">
        <authorList>
            <person name="Afonso C.L."/>
            <person name="Miller P.J."/>
            <person name="Scott M.A."/>
            <person name="Spackman E."/>
            <person name="Goraichik I."/>
            <person name="Dimitrov K.M."/>
            <person name="Suarez D.L."/>
            <person name="Swayne D.E."/>
        </authorList>
    </citation>
    <scope>NUCLEOTIDE SEQUENCE [LARGE SCALE GENOMIC DNA]</scope>
    <source>
        <strain evidence="5 6">DSM 43828</strain>
    </source>
</reference>
<dbReference type="RefSeq" id="WP_084434585.1">
    <property type="nucleotide sequence ID" value="NZ_FWXV01000018.1"/>
</dbReference>
<dbReference type="PIRSF" id="PIRSF036625">
    <property type="entry name" value="GAF_ANTAR"/>
    <property type="match status" value="1"/>
</dbReference>
<keyword evidence="6" id="KW-1185">Reference proteome</keyword>
<dbReference type="InterPro" id="IPR029016">
    <property type="entry name" value="GAF-like_dom_sf"/>
</dbReference>
<dbReference type="SMART" id="SM00065">
    <property type="entry name" value="GAF"/>
    <property type="match status" value="1"/>
</dbReference>
<evidence type="ECO:0000313" key="6">
    <source>
        <dbReference type="Proteomes" id="UP000192674"/>
    </source>
</evidence>
<keyword evidence="1" id="KW-0805">Transcription regulation</keyword>
<evidence type="ECO:0000259" key="3">
    <source>
        <dbReference type="SMART" id="SM00065"/>
    </source>
</evidence>
<dbReference type="InterPro" id="IPR003018">
    <property type="entry name" value="GAF"/>
</dbReference>
<dbReference type="AlphaFoldDB" id="A0A1Y5Y9Y9"/>
<organism evidence="5 6">
    <name type="scientific">Kibdelosporangium aridum</name>
    <dbReference type="NCBI Taxonomy" id="2030"/>
    <lineage>
        <taxon>Bacteria</taxon>
        <taxon>Bacillati</taxon>
        <taxon>Actinomycetota</taxon>
        <taxon>Actinomycetes</taxon>
        <taxon>Pseudonocardiales</taxon>
        <taxon>Pseudonocardiaceae</taxon>
        <taxon>Kibdelosporangium</taxon>
    </lineage>
</organism>
<protein>
    <submittedName>
        <fullName evidence="5">ANTAR domain-containing protein</fullName>
    </submittedName>
</protein>
<evidence type="ECO:0000259" key="4">
    <source>
        <dbReference type="SMART" id="SM01012"/>
    </source>
</evidence>
<dbReference type="InterPro" id="IPR012074">
    <property type="entry name" value="GAF_ANTAR"/>
</dbReference>
<gene>
    <name evidence="5" type="ORF">SAMN05661093_10532</name>
</gene>
<feature type="domain" description="GAF" evidence="3">
    <location>
        <begin position="20"/>
        <end position="170"/>
    </location>
</feature>
<dbReference type="InterPro" id="IPR005561">
    <property type="entry name" value="ANTAR"/>
</dbReference>
<sequence>MRNRRVAEILSAIADDNRGDHVTLPARLCAECLSTLPVSGVGVALMTADGPTGVVLAVTDRRARQVEDLQFALGEGPCVEASASGRPVLEPDLVAAGPARWPQFGAAVLDAGVHAIFAFPLWAGAVHVGVLDLYRDTPGHLTILELADAAAFAEAATIVVLHLQERDEHQDVNSGLARPIESQAEVHQATGMISIQLDINLAEALLRLRAHAYATGRTVAAVAADVVSRRVRFDDGEPGTTTQQEQP</sequence>
<dbReference type="SUPFAM" id="SSF55781">
    <property type="entry name" value="GAF domain-like"/>
    <property type="match status" value="1"/>
</dbReference>
<accession>A0A1Y5Y9Y9</accession>
<keyword evidence="2" id="KW-0804">Transcription</keyword>
<proteinExistence type="predicted"/>
<name>A0A1Y5Y9Y9_KIBAR</name>
<dbReference type="OrthoDB" id="7466251at2"/>
<dbReference type="GO" id="GO:0003723">
    <property type="term" value="F:RNA binding"/>
    <property type="evidence" value="ECO:0007669"/>
    <property type="project" value="InterPro"/>
</dbReference>
<evidence type="ECO:0000256" key="1">
    <source>
        <dbReference type="ARBA" id="ARBA00023015"/>
    </source>
</evidence>
<dbReference type="Gene3D" id="1.10.10.10">
    <property type="entry name" value="Winged helix-like DNA-binding domain superfamily/Winged helix DNA-binding domain"/>
    <property type="match status" value="1"/>
</dbReference>
<dbReference type="Pfam" id="PF03861">
    <property type="entry name" value="ANTAR"/>
    <property type="match status" value="1"/>
</dbReference>